<gene>
    <name evidence="2" type="ORF">HNQ39_004614</name>
</gene>
<evidence type="ECO:0000313" key="2">
    <source>
        <dbReference type="EMBL" id="MBB6052793.1"/>
    </source>
</evidence>
<feature type="coiled-coil region" evidence="1">
    <location>
        <begin position="203"/>
        <end position="259"/>
    </location>
</feature>
<dbReference type="EMBL" id="JACHGW010000004">
    <property type="protein sequence ID" value="MBB6052793.1"/>
    <property type="molecule type" value="Genomic_DNA"/>
</dbReference>
<keyword evidence="3" id="KW-1185">Reference proteome</keyword>
<organism evidence="2 3">
    <name type="scientific">Armatimonas rosea</name>
    <dbReference type="NCBI Taxonomy" id="685828"/>
    <lineage>
        <taxon>Bacteria</taxon>
        <taxon>Bacillati</taxon>
        <taxon>Armatimonadota</taxon>
        <taxon>Armatimonadia</taxon>
        <taxon>Armatimonadales</taxon>
        <taxon>Armatimonadaceae</taxon>
        <taxon>Armatimonas</taxon>
    </lineage>
</organism>
<evidence type="ECO:0000256" key="1">
    <source>
        <dbReference type="SAM" id="Coils"/>
    </source>
</evidence>
<protein>
    <recommendedName>
        <fullName evidence="4">DUF1552 domain-containing protein</fullName>
    </recommendedName>
</protein>
<name>A0A7W9SUV4_ARMRO</name>
<accession>A0A7W9SUV4</accession>
<dbReference type="AlphaFoldDB" id="A0A7W9SUV4"/>
<evidence type="ECO:0000313" key="3">
    <source>
        <dbReference type="Proteomes" id="UP000520814"/>
    </source>
</evidence>
<keyword evidence="1" id="KW-0175">Coiled coil</keyword>
<sequence>MSNEEATTKRALSRRLFLHGTGVAMALPWLESAAVWGAPLTGKPTPSTPPKRFVVQFMGTGISPNNWWAKGEGAQMELSSCLAPLEPLKTKLNVISGLYNKPSTGVGIHPGMTGGILSGAPLTRGAVLHGGISMDQVLAQKLGQDTVQPSLVLSCEKPLTGYHESNFSMAYSSYISWQDADSPVPSEVYPSLAFDSLFDNNGNQRLESVLDRVGSEAASLRRKISREDRGKLDEYLNSVREVEKRAQKLRAEMFKAAENAKSKGKPLVAMKRPDDGLPEDLREHMRLMCDIVALAIQTDKTRIASMLMCRDLSGLFYPFLNVNDGHHIASHSDNSEGYQRIVHHYVTQLAYLAGKLDAMPEGDGTTVLDNTGILWLSNMFSGSQHDNSHLPILTVGGMGGTLKTGRVLNYRDKGEENRRVCSLYLSLMDRMGVQLDHFGDASTRLANF</sequence>
<reference evidence="2 3" key="1">
    <citation type="submission" date="2020-08" db="EMBL/GenBank/DDBJ databases">
        <title>Genomic Encyclopedia of Type Strains, Phase IV (KMG-IV): sequencing the most valuable type-strain genomes for metagenomic binning, comparative biology and taxonomic classification.</title>
        <authorList>
            <person name="Goeker M."/>
        </authorList>
    </citation>
    <scope>NUCLEOTIDE SEQUENCE [LARGE SCALE GENOMIC DNA]</scope>
    <source>
        <strain evidence="2 3">DSM 23562</strain>
    </source>
</reference>
<dbReference type="InterPro" id="IPR011447">
    <property type="entry name" value="DUF1552"/>
</dbReference>
<dbReference type="Proteomes" id="UP000520814">
    <property type="component" value="Unassembled WGS sequence"/>
</dbReference>
<dbReference type="RefSeq" id="WP_221290246.1">
    <property type="nucleotide sequence ID" value="NZ_JACHGW010000004.1"/>
</dbReference>
<evidence type="ECO:0008006" key="4">
    <source>
        <dbReference type="Google" id="ProtNLM"/>
    </source>
</evidence>
<comment type="caution">
    <text evidence="2">The sequence shown here is derived from an EMBL/GenBank/DDBJ whole genome shotgun (WGS) entry which is preliminary data.</text>
</comment>
<dbReference type="Pfam" id="PF07586">
    <property type="entry name" value="HXXSHH"/>
    <property type="match status" value="1"/>
</dbReference>
<proteinExistence type="predicted"/>